<sequence>MLKNHIADLLKENLGHEPTRSQEKLIRLLAGFISPGNDMEILMVNGYAGTGKTTLVRSVVRTLDNFKQKYMLLAPTGRAAKVLSAYTGKSAYTVHKKIYRQKTAKDGIGVFALDRNLVPNTLFVVDEASMISNQEQEMKIFGSGKLLDDLIEFVYSKEGCKLILLGDTAQLPPVGLDVSPALDSTVLASYNMTVHKGSLDDVVRQAEGSGILINATGLRQGAVKGSKKWPRFNEDDFEELMGIELYAWELTLKRAGRTDEHIKRLLKPMEDREIT</sequence>
<evidence type="ECO:0008006" key="4">
    <source>
        <dbReference type="Google" id="ProtNLM"/>
    </source>
</evidence>
<dbReference type="PANTHER" id="PTHR43788:SF6">
    <property type="entry name" value="DNA HELICASE B"/>
    <property type="match status" value="1"/>
</dbReference>
<dbReference type="AlphaFoldDB" id="A0A0F9BJ57"/>
<name>A0A0F9BJ57_9ZZZZ</name>
<feature type="non-terminal residue" evidence="3">
    <location>
        <position position="275"/>
    </location>
</feature>
<dbReference type="Gene3D" id="3.40.50.300">
    <property type="entry name" value="P-loop containing nucleotide triphosphate hydrolases"/>
    <property type="match status" value="1"/>
</dbReference>
<dbReference type="EMBL" id="LAZR01037543">
    <property type="protein sequence ID" value="KKL21929.1"/>
    <property type="molecule type" value="Genomic_DNA"/>
</dbReference>
<dbReference type="CDD" id="cd17933">
    <property type="entry name" value="DEXSc_RecD-like"/>
    <property type="match status" value="1"/>
</dbReference>
<dbReference type="GO" id="GO:0005524">
    <property type="term" value="F:ATP binding"/>
    <property type="evidence" value="ECO:0007669"/>
    <property type="project" value="UniProtKB-KW"/>
</dbReference>
<protein>
    <recommendedName>
        <fullName evidence="4">AAA+ ATPase domain-containing protein</fullName>
    </recommendedName>
</protein>
<dbReference type="InterPro" id="IPR027417">
    <property type="entry name" value="P-loop_NTPase"/>
</dbReference>
<dbReference type="GO" id="GO:0003678">
    <property type="term" value="F:DNA helicase activity"/>
    <property type="evidence" value="ECO:0007669"/>
    <property type="project" value="UniProtKB-ARBA"/>
</dbReference>
<dbReference type="Pfam" id="PF13604">
    <property type="entry name" value="AAA_30"/>
    <property type="match status" value="1"/>
</dbReference>
<evidence type="ECO:0000256" key="1">
    <source>
        <dbReference type="ARBA" id="ARBA00022741"/>
    </source>
</evidence>
<dbReference type="InterPro" id="IPR050534">
    <property type="entry name" value="Coronavir_polyprotein_1ab"/>
</dbReference>
<evidence type="ECO:0000313" key="3">
    <source>
        <dbReference type="EMBL" id="KKL21929.1"/>
    </source>
</evidence>
<accession>A0A0F9BJ57</accession>
<dbReference type="PANTHER" id="PTHR43788">
    <property type="entry name" value="DNA2/NAM7 HELICASE FAMILY MEMBER"/>
    <property type="match status" value="1"/>
</dbReference>
<keyword evidence="2" id="KW-0067">ATP-binding</keyword>
<evidence type="ECO:0000256" key="2">
    <source>
        <dbReference type="ARBA" id="ARBA00022840"/>
    </source>
</evidence>
<proteinExistence type="predicted"/>
<organism evidence="3">
    <name type="scientific">marine sediment metagenome</name>
    <dbReference type="NCBI Taxonomy" id="412755"/>
    <lineage>
        <taxon>unclassified sequences</taxon>
        <taxon>metagenomes</taxon>
        <taxon>ecological metagenomes</taxon>
    </lineage>
</organism>
<gene>
    <name evidence="3" type="ORF">LCGC14_2440520</name>
</gene>
<reference evidence="3" key="1">
    <citation type="journal article" date="2015" name="Nature">
        <title>Complex archaea that bridge the gap between prokaryotes and eukaryotes.</title>
        <authorList>
            <person name="Spang A."/>
            <person name="Saw J.H."/>
            <person name="Jorgensen S.L."/>
            <person name="Zaremba-Niedzwiedzka K."/>
            <person name="Martijn J."/>
            <person name="Lind A.E."/>
            <person name="van Eijk R."/>
            <person name="Schleper C."/>
            <person name="Guy L."/>
            <person name="Ettema T.J."/>
        </authorList>
    </citation>
    <scope>NUCLEOTIDE SEQUENCE</scope>
</reference>
<dbReference type="SUPFAM" id="SSF52540">
    <property type="entry name" value="P-loop containing nucleoside triphosphate hydrolases"/>
    <property type="match status" value="1"/>
</dbReference>
<comment type="caution">
    <text evidence="3">The sequence shown here is derived from an EMBL/GenBank/DDBJ whole genome shotgun (WGS) entry which is preliminary data.</text>
</comment>
<keyword evidence="1" id="KW-0547">Nucleotide-binding</keyword>